<dbReference type="SUPFAM" id="SSF46785">
    <property type="entry name" value="Winged helix' DNA-binding domain"/>
    <property type="match status" value="1"/>
</dbReference>
<dbReference type="PANTHER" id="PTHR33202">
    <property type="entry name" value="ZINC UPTAKE REGULATION PROTEIN"/>
    <property type="match status" value="1"/>
</dbReference>
<evidence type="ECO:0000256" key="6">
    <source>
        <dbReference type="ARBA" id="ARBA00023163"/>
    </source>
</evidence>
<evidence type="ECO:0000313" key="7">
    <source>
        <dbReference type="EMBL" id="SUZ87086.1"/>
    </source>
</evidence>
<dbReference type="CDD" id="cd07153">
    <property type="entry name" value="Fur_like"/>
    <property type="match status" value="1"/>
</dbReference>
<dbReference type="InterPro" id="IPR043135">
    <property type="entry name" value="Fur_C"/>
</dbReference>
<dbReference type="InterPro" id="IPR002481">
    <property type="entry name" value="FUR"/>
</dbReference>
<evidence type="ECO:0000256" key="5">
    <source>
        <dbReference type="ARBA" id="ARBA00023125"/>
    </source>
</evidence>
<evidence type="ECO:0000256" key="3">
    <source>
        <dbReference type="ARBA" id="ARBA00022833"/>
    </source>
</evidence>
<dbReference type="PANTHER" id="PTHR33202:SF7">
    <property type="entry name" value="FERRIC UPTAKE REGULATION PROTEIN"/>
    <property type="match status" value="1"/>
</dbReference>
<name>A0A381R5Q2_9ZZZZ</name>
<evidence type="ECO:0008006" key="8">
    <source>
        <dbReference type="Google" id="ProtNLM"/>
    </source>
</evidence>
<dbReference type="Gene3D" id="1.10.10.10">
    <property type="entry name" value="Winged helix-like DNA-binding domain superfamily/Winged helix DNA-binding domain"/>
    <property type="match status" value="1"/>
</dbReference>
<keyword evidence="4" id="KW-0805">Transcription regulation</keyword>
<evidence type="ECO:0000256" key="1">
    <source>
        <dbReference type="ARBA" id="ARBA00007957"/>
    </source>
</evidence>
<organism evidence="7">
    <name type="scientific">marine metagenome</name>
    <dbReference type="NCBI Taxonomy" id="408172"/>
    <lineage>
        <taxon>unclassified sequences</taxon>
        <taxon>metagenomes</taxon>
        <taxon>ecological metagenomes</taxon>
    </lineage>
</organism>
<evidence type="ECO:0000256" key="2">
    <source>
        <dbReference type="ARBA" id="ARBA00022491"/>
    </source>
</evidence>
<dbReference type="Gene3D" id="3.30.1490.190">
    <property type="match status" value="1"/>
</dbReference>
<dbReference type="Pfam" id="PF01475">
    <property type="entry name" value="FUR"/>
    <property type="match status" value="1"/>
</dbReference>
<dbReference type="InterPro" id="IPR036390">
    <property type="entry name" value="WH_DNA-bd_sf"/>
</dbReference>
<dbReference type="GO" id="GO:0008270">
    <property type="term" value="F:zinc ion binding"/>
    <property type="evidence" value="ECO:0007669"/>
    <property type="project" value="TreeGrafter"/>
</dbReference>
<dbReference type="GO" id="GO:0045892">
    <property type="term" value="P:negative regulation of DNA-templated transcription"/>
    <property type="evidence" value="ECO:0007669"/>
    <property type="project" value="TreeGrafter"/>
</dbReference>
<dbReference type="GO" id="GO:0000976">
    <property type="term" value="F:transcription cis-regulatory region binding"/>
    <property type="evidence" value="ECO:0007669"/>
    <property type="project" value="TreeGrafter"/>
</dbReference>
<keyword evidence="6" id="KW-0804">Transcription</keyword>
<keyword evidence="2" id="KW-0678">Repressor</keyword>
<dbReference type="AlphaFoldDB" id="A0A381R5Q2"/>
<gene>
    <name evidence="7" type="ORF">METZ01_LOCUS39940</name>
</gene>
<accession>A0A381R5Q2</accession>
<dbReference type="GO" id="GO:0003700">
    <property type="term" value="F:DNA-binding transcription factor activity"/>
    <property type="evidence" value="ECO:0007669"/>
    <property type="project" value="InterPro"/>
</dbReference>
<dbReference type="InterPro" id="IPR036388">
    <property type="entry name" value="WH-like_DNA-bd_sf"/>
</dbReference>
<sequence>MRFSKQRELIKNIVQTTNSHPTADWIYKEAKKKISNISLGTVYRNLSQLNQDGIINIIYDNNIARYDWNTVSHDHLKCNKCGDITDIHMHTEELQKKVWNQYKFEADNIEINITGICNKH</sequence>
<proteinExistence type="inferred from homology"/>
<keyword evidence="5" id="KW-0238">DNA-binding</keyword>
<dbReference type="EMBL" id="UINC01001708">
    <property type="protein sequence ID" value="SUZ87086.1"/>
    <property type="molecule type" value="Genomic_DNA"/>
</dbReference>
<evidence type="ECO:0000256" key="4">
    <source>
        <dbReference type="ARBA" id="ARBA00023015"/>
    </source>
</evidence>
<protein>
    <recommendedName>
        <fullName evidence="8">Transcriptional repressor</fullName>
    </recommendedName>
</protein>
<reference evidence="7" key="1">
    <citation type="submission" date="2018-05" db="EMBL/GenBank/DDBJ databases">
        <authorList>
            <person name="Lanie J.A."/>
            <person name="Ng W.-L."/>
            <person name="Kazmierczak K.M."/>
            <person name="Andrzejewski T.M."/>
            <person name="Davidsen T.M."/>
            <person name="Wayne K.J."/>
            <person name="Tettelin H."/>
            <person name="Glass J.I."/>
            <person name="Rusch D."/>
            <person name="Podicherti R."/>
            <person name="Tsui H.-C.T."/>
            <person name="Winkler M.E."/>
        </authorList>
    </citation>
    <scope>NUCLEOTIDE SEQUENCE</scope>
</reference>
<comment type="similarity">
    <text evidence="1">Belongs to the Fur family.</text>
</comment>
<keyword evidence="3" id="KW-0862">Zinc</keyword>
<dbReference type="GO" id="GO:1900376">
    <property type="term" value="P:regulation of secondary metabolite biosynthetic process"/>
    <property type="evidence" value="ECO:0007669"/>
    <property type="project" value="TreeGrafter"/>
</dbReference>